<dbReference type="InterPro" id="IPR009057">
    <property type="entry name" value="Homeodomain-like_sf"/>
</dbReference>
<reference evidence="12" key="1">
    <citation type="submission" date="2023-08" db="EMBL/GenBank/DDBJ databases">
        <authorList>
            <person name="Audoor S."/>
            <person name="Bilcke G."/>
        </authorList>
    </citation>
    <scope>NUCLEOTIDE SEQUENCE</scope>
</reference>
<feature type="compositionally biased region" description="Basic and acidic residues" evidence="6">
    <location>
        <begin position="51"/>
        <end position="70"/>
    </location>
</feature>
<dbReference type="PROSITE" id="PS50934">
    <property type="entry name" value="SWIRM"/>
    <property type="match status" value="1"/>
</dbReference>
<dbReference type="Gene3D" id="1.10.10.60">
    <property type="entry name" value="Homeodomain-like"/>
    <property type="match status" value="1"/>
</dbReference>
<keyword evidence="13" id="KW-1185">Reference proteome</keyword>
<dbReference type="InterPro" id="IPR007526">
    <property type="entry name" value="SWIRM"/>
</dbReference>
<dbReference type="EMBL" id="CAKOGP040000890">
    <property type="protein sequence ID" value="CAJ1940202.1"/>
    <property type="molecule type" value="Genomic_DNA"/>
</dbReference>
<dbReference type="SMART" id="SM00717">
    <property type="entry name" value="SANT"/>
    <property type="match status" value="1"/>
</dbReference>
<keyword evidence="2 5" id="KW-0863">Zinc-finger</keyword>
<dbReference type="InterPro" id="IPR041983">
    <property type="entry name" value="ADA2-like_ZZ"/>
</dbReference>
<dbReference type="GO" id="GO:0008270">
    <property type="term" value="F:zinc ion binding"/>
    <property type="evidence" value="ECO:0007669"/>
    <property type="project" value="UniProtKB-KW"/>
</dbReference>
<dbReference type="Pfam" id="PF00249">
    <property type="entry name" value="Myb_DNA-binding"/>
    <property type="match status" value="1"/>
</dbReference>
<dbReference type="PROSITE" id="PS50135">
    <property type="entry name" value="ZF_ZZ_2"/>
    <property type="match status" value="1"/>
</dbReference>
<dbReference type="InterPro" id="IPR043145">
    <property type="entry name" value="Znf_ZZ_sf"/>
</dbReference>
<evidence type="ECO:0000256" key="3">
    <source>
        <dbReference type="ARBA" id="ARBA00022833"/>
    </source>
</evidence>
<comment type="caution">
    <text evidence="12">The sequence shown here is derived from an EMBL/GenBank/DDBJ whole genome shotgun (WGS) entry which is preliminary data.</text>
</comment>
<dbReference type="InterPro" id="IPR036388">
    <property type="entry name" value="WH-like_DNA-bd_sf"/>
</dbReference>
<dbReference type="InterPro" id="IPR055141">
    <property type="entry name" value="TADA2A_B-like_dom"/>
</dbReference>
<evidence type="ECO:0000259" key="8">
    <source>
        <dbReference type="PROSITE" id="PS50135"/>
    </source>
</evidence>
<keyword evidence="3" id="KW-0862">Zinc</keyword>
<evidence type="ECO:0000256" key="1">
    <source>
        <dbReference type="ARBA" id="ARBA00022723"/>
    </source>
</evidence>
<dbReference type="PANTHER" id="PTHR12374">
    <property type="entry name" value="TRANSCRIPTIONAL ADAPTOR 2 ADA2 -RELATED"/>
    <property type="match status" value="1"/>
</dbReference>
<keyword evidence="1" id="KW-0479">Metal-binding</keyword>
<evidence type="ECO:0008006" key="14">
    <source>
        <dbReference type="Google" id="ProtNLM"/>
    </source>
</evidence>
<evidence type="ECO:0000256" key="4">
    <source>
        <dbReference type="ARBA" id="ARBA00023242"/>
    </source>
</evidence>
<evidence type="ECO:0000259" key="9">
    <source>
        <dbReference type="PROSITE" id="PS50934"/>
    </source>
</evidence>
<feature type="domain" description="ZZ-type" evidence="8">
    <location>
        <begin position="84"/>
        <end position="137"/>
    </location>
</feature>
<dbReference type="Pfam" id="PF22941">
    <property type="entry name" value="TADA2A-like_3rd"/>
    <property type="match status" value="1"/>
</dbReference>
<feature type="domain" description="SANT" evidence="10">
    <location>
        <begin position="225"/>
        <end position="275"/>
    </location>
</feature>
<feature type="region of interest" description="Disordered" evidence="6">
    <location>
        <begin position="180"/>
        <end position="213"/>
    </location>
</feature>
<feature type="compositionally biased region" description="Basic and acidic residues" evidence="6">
    <location>
        <begin position="301"/>
        <end position="316"/>
    </location>
</feature>
<dbReference type="PROSITE" id="PS51294">
    <property type="entry name" value="HTH_MYB"/>
    <property type="match status" value="1"/>
</dbReference>
<feature type="compositionally biased region" description="Basic residues" evidence="6">
    <location>
        <begin position="635"/>
        <end position="647"/>
    </location>
</feature>
<dbReference type="CDD" id="cd00167">
    <property type="entry name" value="SANT"/>
    <property type="match status" value="1"/>
</dbReference>
<accession>A0AAD2CQW2</accession>
<feature type="domain" description="Myb-like" evidence="7">
    <location>
        <begin position="230"/>
        <end position="278"/>
    </location>
</feature>
<evidence type="ECO:0000256" key="6">
    <source>
        <dbReference type="SAM" id="MobiDB-lite"/>
    </source>
</evidence>
<feature type="region of interest" description="Disordered" evidence="6">
    <location>
        <begin position="300"/>
        <end position="346"/>
    </location>
</feature>
<dbReference type="SUPFAM" id="SSF46689">
    <property type="entry name" value="Homeodomain-like"/>
    <property type="match status" value="2"/>
</dbReference>
<dbReference type="AlphaFoldDB" id="A0AAD2CQW2"/>
<dbReference type="PROSITE" id="PS01357">
    <property type="entry name" value="ZF_ZZ_1"/>
    <property type="match status" value="1"/>
</dbReference>
<dbReference type="PANTHER" id="PTHR12374:SF20">
    <property type="entry name" value="TRANSCRIPTIONAL ADAPTER 2-ALPHA"/>
    <property type="match status" value="1"/>
</dbReference>
<evidence type="ECO:0000259" key="10">
    <source>
        <dbReference type="PROSITE" id="PS51293"/>
    </source>
</evidence>
<dbReference type="InterPro" id="IPR000433">
    <property type="entry name" value="Znf_ZZ"/>
</dbReference>
<dbReference type="GO" id="GO:0006338">
    <property type="term" value="P:chromatin remodeling"/>
    <property type="evidence" value="ECO:0007669"/>
    <property type="project" value="TreeGrafter"/>
</dbReference>
<evidence type="ECO:0000256" key="5">
    <source>
        <dbReference type="PROSITE-ProRule" id="PRU00228"/>
    </source>
</evidence>
<dbReference type="InterPro" id="IPR017884">
    <property type="entry name" value="SANT_dom"/>
</dbReference>
<feature type="compositionally biased region" description="Basic residues" evidence="6">
    <location>
        <begin position="1"/>
        <end position="11"/>
    </location>
</feature>
<name>A0AAD2CQW2_9STRA</name>
<dbReference type="Gene3D" id="1.10.10.10">
    <property type="entry name" value="Winged helix-like DNA-binding domain superfamily/Winged helix DNA-binding domain"/>
    <property type="match status" value="1"/>
</dbReference>
<feature type="compositionally biased region" description="Basic and acidic residues" evidence="6">
    <location>
        <begin position="36"/>
        <end position="45"/>
    </location>
</feature>
<proteinExistence type="predicted"/>
<keyword evidence="4" id="KW-0539">Nucleus</keyword>
<dbReference type="PROSITE" id="PS50090">
    <property type="entry name" value="MYB_LIKE"/>
    <property type="match status" value="1"/>
</dbReference>
<feature type="domain" description="HTH myb-type" evidence="11">
    <location>
        <begin position="230"/>
        <end position="279"/>
    </location>
</feature>
<dbReference type="Gene3D" id="3.30.60.90">
    <property type="match status" value="1"/>
</dbReference>
<sequence length="841" mass="95357">MAKRRKGKHSSGRSTPSSITPPPSAPGSDEEDDTHEQDATKKPDTNDEEMKEASESPRKDKEEPLQKVEGNEIPLVLTSSEKRRGVYECDYCHSDISQLPRIRCAICPDFDLCLDCFSTTDHQAAIARLKAAANTHSELSKDGIQSTMVTGISVSSQNGYPLSQGYKVCDSTRYPMFGPFKHSSIKTADEKDQDQEMSEGEGKSSEDKSAASAPSPLDILTIVDDPKVIWTIEEDLRLLDGIKTHGLGNWTEISEAVSGNGSTGKTPKRCMERYLDDFLGRYGHILPAYTIIDDAVEDEVEAPKETTNDGEESSKPEEEEAVRSSKRRMSSLSRMPSNLSTTSKARKRYRVTRTETLPEYKKLKLKPFLPEVEGVEIGQEVCREQSKRAELEFVKATADASTQEEVDKIKEEWIETRMNRPGAPTVLPPRPSDTALLPGADLLGFMPRRGDFDIEWENDAEESIADMEFTQNDTPQERKLKVQVLEIYFQKQEERERRKNFIMTRKLYDYKKFLEDEEKIPVDERDLVQRLRLFERFHTPDEHKQFIAGIIKAKKLRKEIAKLQMYRRIGIRTLLEAEKYELDKERRQFHKAAQCQKEAEATTKATGAQDPIATSIASTIQATDTKPADTALWKQYKHNDRRGRRSINRTISSLSDGGVTDVSEARGMEENNGEEKKAEESRKEKKDDGKKEEEKKDDKTENEKDSKSMEVDEKDTDVEMKDTEVEIKAPEQDASSKKEKSKNKEQAEFDISASKGYDLLSKREIELCLRLKIFPVQYLEIKKALIFESMRKGLLDNEAAGSARRTIVKVDVEKRGNIIDFLVRAGWISTSLGKAAVSVNN</sequence>
<dbReference type="GO" id="GO:0003713">
    <property type="term" value="F:transcription coactivator activity"/>
    <property type="evidence" value="ECO:0007669"/>
    <property type="project" value="TreeGrafter"/>
</dbReference>
<dbReference type="Proteomes" id="UP001295423">
    <property type="component" value="Unassembled WGS sequence"/>
</dbReference>
<dbReference type="Pfam" id="PF00569">
    <property type="entry name" value="ZZ"/>
    <property type="match status" value="1"/>
</dbReference>
<feature type="compositionally biased region" description="Low complexity" evidence="6">
    <location>
        <begin position="330"/>
        <end position="340"/>
    </location>
</feature>
<dbReference type="CDD" id="cd02335">
    <property type="entry name" value="ZZ_ADA2"/>
    <property type="match status" value="1"/>
</dbReference>
<organism evidence="12 13">
    <name type="scientific">Cylindrotheca closterium</name>
    <dbReference type="NCBI Taxonomy" id="2856"/>
    <lineage>
        <taxon>Eukaryota</taxon>
        <taxon>Sar</taxon>
        <taxon>Stramenopiles</taxon>
        <taxon>Ochrophyta</taxon>
        <taxon>Bacillariophyta</taxon>
        <taxon>Bacillariophyceae</taxon>
        <taxon>Bacillariophycidae</taxon>
        <taxon>Bacillariales</taxon>
        <taxon>Bacillariaceae</taxon>
        <taxon>Cylindrotheca</taxon>
    </lineage>
</organism>
<dbReference type="InterPro" id="IPR017930">
    <property type="entry name" value="Myb_dom"/>
</dbReference>
<feature type="compositionally biased region" description="Basic and acidic residues" evidence="6">
    <location>
        <begin position="200"/>
        <end position="209"/>
    </location>
</feature>
<evidence type="ECO:0000256" key="2">
    <source>
        <dbReference type="ARBA" id="ARBA00022771"/>
    </source>
</evidence>
<gene>
    <name evidence="12" type="ORF">CYCCA115_LOCUS6924</name>
</gene>
<dbReference type="SMART" id="SM00291">
    <property type="entry name" value="ZnF_ZZ"/>
    <property type="match status" value="1"/>
</dbReference>
<dbReference type="SUPFAM" id="SSF57850">
    <property type="entry name" value="RING/U-box"/>
    <property type="match status" value="1"/>
</dbReference>
<dbReference type="GO" id="GO:0003682">
    <property type="term" value="F:chromatin binding"/>
    <property type="evidence" value="ECO:0007669"/>
    <property type="project" value="TreeGrafter"/>
</dbReference>
<evidence type="ECO:0000259" key="7">
    <source>
        <dbReference type="PROSITE" id="PS50090"/>
    </source>
</evidence>
<feature type="region of interest" description="Disordered" evidence="6">
    <location>
        <begin position="634"/>
        <end position="747"/>
    </location>
</feature>
<feature type="domain" description="SWIRM" evidence="9">
    <location>
        <begin position="740"/>
        <end position="839"/>
    </location>
</feature>
<feature type="compositionally biased region" description="Basic and acidic residues" evidence="6">
    <location>
        <begin position="663"/>
        <end position="747"/>
    </location>
</feature>
<dbReference type="InterPro" id="IPR001005">
    <property type="entry name" value="SANT/Myb"/>
</dbReference>
<evidence type="ECO:0000259" key="11">
    <source>
        <dbReference type="PROSITE" id="PS51294"/>
    </source>
</evidence>
<evidence type="ECO:0000313" key="13">
    <source>
        <dbReference type="Proteomes" id="UP001295423"/>
    </source>
</evidence>
<feature type="region of interest" description="Disordered" evidence="6">
    <location>
        <begin position="1"/>
        <end position="76"/>
    </location>
</feature>
<dbReference type="FunFam" id="1.10.10.10:FF:000087">
    <property type="entry name" value="Transcriptional adapter 2"/>
    <property type="match status" value="1"/>
</dbReference>
<dbReference type="GO" id="GO:0005634">
    <property type="term" value="C:nucleus"/>
    <property type="evidence" value="ECO:0007669"/>
    <property type="project" value="TreeGrafter"/>
</dbReference>
<dbReference type="GO" id="GO:0006357">
    <property type="term" value="P:regulation of transcription by RNA polymerase II"/>
    <property type="evidence" value="ECO:0007669"/>
    <property type="project" value="TreeGrafter"/>
</dbReference>
<evidence type="ECO:0000313" key="12">
    <source>
        <dbReference type="EMBL" id="CAJ1940202.1"/>
    </source>
</evidence>
<protein>
    <recommendedName>
        <fullName evidence="14">Transcriptional adapter</fullName>
    </recommendedName>
</protein>
<dbReference type="PROSITE" id="PS51293">
    <property type="entry name" value="SANT"/>
    <property type="match status" value="1"/>
</dbReference>